<dbReference type="PANTHER" id="PTHR48047">
    <property type="entry name" value="GLYCOSYLTRANSFERASE"/>
    <property type="match status" value="1"/>
</dbReference>
<comment type="similarity">
    <text evidence="1">Belongs to the UDP-glycosyltransferase family.</text>
</comment>
<organism evidence="3 4">
    <name type="scientific">Kingdonia uniflora</name>
    <dbReference type="NCBI Taxonomy" id="39325"/>
    <lineage>
        <taxon>Eukaryota</taxon>
        <taxon>Viridiplantae</taxon>
        <taxon>Streptophyta</taxon>
        <taxon>Embryophyta</taxon>
        <taxon>Tracheophyta</taxon>
        <taxon>Spermatophyta</taxon>
        <taxon>Magnoliopsida</taxon>
        <taxon>Ranunculales</taxon>
        <taxon>Circaeasteraceae</taxon>
        <taxon>Kingdonia</taxon>
    </lineage>
</organism>
<dbReference type="OrthoDB" id="5835829at2759"/>
<dbReference type="EMBL" id="JACGCM010000671">
    <property type="protein sequence ID" value="KAF6169112.1"/>
    <property type="molecule type" value="Genomic_DNA"/>
</dbReference>
<dbReference type="Pfam" id="PF00201">
    <property type="entry name" value="UDPGT"/>
    <property type="match status" value="1"/>
</dbReference>
<evidence type="ECO:0008006" key="5">
    <source>
        <dbReference type="Google" id="ProtNLM"/>
    </source>
</evidence>
<accession>A0A7J7NQ65</accession>
<protein>
    <recommendedName>
        <fullName evidence="5">Glycosyltransferase</fullName>
    </recommendedName>
</protein>
<comment type="caution">
    <text evidence="3">The sequence shown here is derived from an EMBL/GenBank/DDBJ whole genome shotgun (WGS) entry which is preliminary data.</text>
</comment>
<dbReference type="PANTHER" id="PTHR48047:SF8">
    <property type="entry name" value="FLAVONOL 3-O-GLUCOSYLTRANSFERASE UGT89B1"/>
    <property type="match status" value="1"/>
</dbReference>
<reference evidence="3 4" key="1">
    <citation type="journal article" date="2020" name="IScience">
        <title>Genome Sequencing of the Endangered Kingdonia uniflora (Circaeasteraceae, Ranunculales) Reveals Potential Mechanisms of Evolutionary Specialization.</title>
        <authorList>
            <person name="Sun Y."/>
            <person name="Deng T."/>
            <person name="Zhang A."/>
            <person name="Moore M.J."/>
            <person name="Landis J.B."/>
            <person name="Lin N."/>
            <person name="Zhang H."/>
            <person name="Zhang X."/>
            <person name="Huang J."/>
            <person name="Zhang X."/>
            <person name="Sun H."/>
            <person name="Wang H."/>
        </authorList>
    </citation>
    <scope>NUCLEOTIDE SEQUENCE [LARGE SCALE GENOMIC DNA]</scope>
    <source>
        <strain evidence="3">TB1705</strain>
        <tissue evidence="3">Leaf</tissue>
    </source>
</reference>
<evidence type="ECO:0000313" key="4">
    <source>
        <dbReference type="Proteomes" id="UP000541444"/>
    </source>
</evidence>
<gene>
    <name evidence="3" type="ORF">GIB67_038609</name>
</gene>
<evidence type="ECO:0000256" key="1">
    <source>
        <dbReference type="ARBA" id="ARBA00009995"/>
    </source>
</evidence>
<evidence type="ECO:0000256" key="2">
    <source>
        <dbReference type="ARBA" id="ARBA00022679"/>
    </source>
</evidence>
<evidence type="ECO:0000313" key="3">
    <source>
        <dbReference type="EMBL" id="KAF6169112.1"/>
    </source>
</evidence>
<proteinExistence type="inferred from homology"/>
<dbReference type="CDD" id="cd03784">
    <property type="entry name" value="GT1_Gtf-like"/>
    <property type="match status" value="1"/>
</dbReference>
<name>A0A7J7NQ65_9MAGN</name>
<dbReference type="Proteomes" id="UP000541444">
    <property type="component" value="Unassembled WGS sequence"/>
</dbReference>
<dbReference type="Gene3D" id="3.40.50.2000">
    <property type="entry name" value="Glycogen Phosphorylase B"/>
    <property type="match status" value="2"/>
</dbReference>
<dbReference type="AlphaFoldDB" id="A0A7J7NQ65"/>
<keyword evidence="2" id="KW-0808">Transferase</keyword>
<dbReference type="FunFam" id="3.40.50.2000:FF:000064">
    <property type="entry name" value="Glycosyltransferase"/>
    <property type="match status" value="1"/>
</dbReference>
<dbReference type="InterPro" id="IPR002213">
    <property type="entry name" value="UDP_glucos_trans"/>
</dbReference>
<dbReference type="SUPFAM" id="SSF53756">
    <property type="entry name" value="UDP-Glycosyltransferase/glycogen phosphorylase"/>
    <property type="match status" value="1"/>
</dbReference>
<sequence>MSKTSSKSHILMFPYPAQGHMLPLLDLAHELHVRGVPITILVTPKNLPKLNTLLAKHPSINTLVLPFPNHPLIPAGIENVQDLPPNYFLPMMHAMSELYNPILEWFRGCTCPPTAIVSDFFLGWTQVLAVELGIPRVVFSPSGAMALSVTSLLWRDLPEIGNGDDENVMFEFGNVPNSPSFPWWQLSPIYRNYKQGDKQSEFIREEMLANLVSWGMVFNTFDELESVYLDHLRKHFWVERVLAIGPLQPVKGDNDAERGGSNSVVTSGITAWLDGCPDHSVVYVCFGSQAVLSNKQMEELASGLEISGTRFIWCVKDPTMGHKKNEYGVIPSGFENRMEGKGLVIRGWAPQVLVLSHQAIGSFLTHCGWNSVLESLIAGVPMLAWPMGADQYVNATLLVDRMGVAARVCEGAGAIPNAYELAQELAKSVSENNITRRARAVELSKAALATVKEGGNSCKSLDTLIEDLDHELATRKSQEMITGGSFGCNGVATIHD</sequence>
<dbReference type="FunFam" id="3.40.50.2000:FF:000143">
    <property type="entry name" value="UDP-glycosyltransferase 89B1"/>
    <property type="match status" value="1"/>
</dbReference>
<keyword evidence="4" id="KW-1185">Reference proteome</keyword>
<dbReference type="GO" id="GO:0035251">
    <property type="term" value="F:UDP-glucosyltransferase activity"/>
    <property type="evidence" value="ECO:0007669"/>
    <property type="project" value="TreeGrafter"/>
</dbReference>